<gene>
    <name evidence="2" type="ORF">ACFO3O_17260</name>
</gene>
<comment type="caution">
    <text evidence="2">The sequence shown here is derived from an EMBL/GenBank/DDBJ whole genome shotgun (WGS) entry which is preliminary data.</text>
</comment>
<accession>A0ABV9I0I3</accession>
<feature type="transmembrane region" description="Helical" evidence="1">
    <location>
        <begin position="12"/>
        <end position="40"/>
    </location>
</feature>
<dbReference type="InterPro" id="IPR011655">
    <property type="entry name" value="MpPF26"/>
</dbReference>
<dbReference type="RefSeq" id="WP_379981105.1">
    <property type="nucleotide sequence ID" value="NZ_JBHSFV010000011.1"/>
</dbReference>
<feature type="transmembrane region" description="Helical" evidence="1">
    <location>
        <begin position="65"/>
        <end position="86"/>
    </location>
</feature>
<protein>
    <submittedName>
        <fullName evidence="2">CCC motif membrane protein</fullName>
    </submittedName>
</protein>
<organism evidence="2 3">
    <name type="scientific">Dokdonia ponticola</name>
    <dbReference type="NCBI Taxonomy" id="2041041"/>
    <lineage>
        <taxon>Bacteria</taxon>
        <taxon>Pseudomonadati</taxon>
        <taxon>Bacteroidota</taxon>
        <taxon>Flavobacteriia</taxon>
        <taxon>Flavobacteriales</taxon>
        <taxon>Flavobacteriaceae</taxon>
        <taxon>Dokdonia</taxon>
    </lineage>
</organism>
<evidence type="ECO:0000256" key="1">
    <source>
        <dbReference type="SAM" id="Phobius"/>
    </source>
</evidence>
<evidence type="ECO:0000313" key="2">
    <source>
        <dbReference type="EMBL" id="MFC4635664.1"/>
    </source>
</evidence>
<evidence type="ECO:0000313" key="3">
    <source>
        <dbReference type="Proteomes" id="UP001596043"/>
    </source>
</evidence>
<keyword evidence="3" id="KW-1185">Reference proteome</keyword>
<reference evidence="3" key="1">
    <citation type="journal article" date="2019" name="Int. J. Syst. Evol. Microbiol.">
        <title>The Global Catalogue of Microorganisms (GCM) 10K type strain sequencing project: providing services to taxonomists for standard genome sequencing and annotation.</title>
        <authorList>
            <consortium name="The Broad Institute Genomics Platform"/>
            <consortium name="The Broad Institute Genome Sequencing Center for Infectious Disease"/>
            <person name="Wu L."/>
            <person name="Ma J."/>
        </authorList>
    </citation>
    <scope>NUCLEOTIDE SEQUENCE [LARGE SCALE GENOMIC DNA]</scope>
    <source>
        <strain evidence="3">YJ-61-S</strain>
    </source>
</reference>
<name>A0ABV9I0I3_9FLAO</name>
<dbReference type="NCBIfam" id="NF040945">
    <property type="entry name" value="CCC_membrane"/>
    <property type="match status" value="1"/>
</dbReference>
<dbReference type="Proteomes" id="UP001596043">
    <property type="component" value="Unassembled WGS sequence"/>
</dbReference>
<proteinExistence type="predicted"/>
<keyword evidence="1" id="KW-0812">Transmembrane</keyword>
<keyword evidence="1" id="KW-1133">Transmembrane helix</keyword>
<sequence>MEQQKLPNGVLAIILSIVSLLCCCIGGIGFIPAGIAYFLANKSEKMGLENPDQYDNHSQIKTAKILALVALIINILYLIWTVYRIATVGWDEIMEQSRQMQEQLGM</sequence>
<dbReference type="EMBL" id="JBHSFV010000011">
    <property type="protein sequence ID" value="MFC4635664.1"/>
    <property type="molecule type" value="Genomic_DNA"/>
</dbReference>
<keyword evidence="1" id="KW-0472">Membrane</keyword>
<dbReference type="Pfam" id="PF07666">
    <property type="entry name" value="MpPF26"/>
    <property type="match status" value="1"/>
</dbReference>